<dbReference type="InterPro" id="IPR029044">
    <property type="entry name" value="Nucleotide-diphossugar_trans"/>
</dbReference>
<accession>A0A0G1CDV2</accession>
<name>A0A0G1CDV2_9BACT</name>
<reference evidence="1 2" key="1">
    <citation type="journal article" date="2015" name="Nature">
        <title>rRNA introns, odd ribosomes, and small enigmatic genomes across a large radiation of phyla.</title>
        <authorList>
            <person name="Brown C.T."/>
            <person name="Hug L.A."/>
            <person name="Thomas B.C."/>
            <person name="Sharon I."/>
            <person name="Castelle C.J."/>
            <person name="Singh A."/>
            <person name="Wilkins M.J."/>
            <person name="Williams K.H."/>
            <person name="Banfield J.F."/>
        </authorList>
    </citation>
    <scope>NUCLEOTIDE SEQUENCE [LARGE SCALE GENOMIC DNA]</scope>
</reference>
<proteinExistence type="predicted"/>
<comment type="caution">
    <text evidence="1">The sequence shown here is derived from an EMBL/GenBank/DDBJ whole genome shotgun (WGS) entry which is preliminary data.</text>
</comment>
<evidence type="ECO:0000313" key="2">
    <source>
        <dbReference type="Proteomes" id="UP000034543"/>
    </source>
</evidence>
<evidence type="ECO:0008006" key="3">
    <source>
        <dbReference type="Google" id="ProtNLM"/>
    </source>
</evidence>
<dbReference type="AlphaFoldDB" id="A0A0G1CDV2"/>
<dbReference type="STRING" id="1618436.UV59_C0033G0010"/>
<dbReference type="EMBL" id="LCFB01000033">
    <property type="protein sequence ID" value="KKS83712.1"/>
    <property type="molecule type" value="Genomic_DNA"/>
</dbReference>
<dbReference type="Proteomes" id="UP000034543">
    <property type="component" value="Unassembled WGS sequence"/>
</dbReference>
<gene>
    <name evidence="1" type="ORF">UV59_C0033G0010</name>
</gene>
<protein>
    <recommendedName>
        <fullName evidence="3">Glycosyltransferase</fullName>
    </recommendedName>
</protein>
<evidence type="ECO:0000313" key="1">
    <source>
        <dbReference type="EMBL" id="KKS83712.1"/>
    </source>
</evidence>
<dbReference type="SUPFAM" id="SSF53448">
    <property type="entry name" value="Nucleotide-diphospho-sugar transferases"/>
    <property type="match status" value="1"/>
</dbReference>
<organism evidence="1 2">
    <name type="scientific">Candidatus Gottesmanbacteria bacterium GW2011_GWA1_43_11</name>
    <dbReference type="NCBI Taxonomy" id="1618436"/>
    <lineage>
        <taxon>Bacteria</taxon>
        <taxon>Candidatus Gottesmaniibacteriota</taxon>
    </lineage>
</organism>
<sequence>MKILIGTPIHAKKNYAMERWLANVAKLQKKFPADLLLVDNTPGMEYVEKVKGYLAKNGITNYKIEHLELHPWTEPDERISRSREIIRQHVLNHSYDAWFSWESDQIIPPNTLGILARIMAAGNYMLIHPSSWSREVPAVPDVSFGVCLINRAPLEKFGFLLEFGLEPGMRKAWNNSDVWFKKQVLKAGGSYIEVYGLIKPIYHLDK</sequence>